<dbReference type="EMBL" id="JAMXIB010000002">
    <property type="protein sequence ID" value="MCO5724079.1"/>
    <property type="molecule type" value="Genomic_DNA"/>
</dbReference>
<protein>
    <submittedName>
        <fullName evidence="4">TIGR01777 family oxidoreductase</fullName>
    </submittedName>
</protein>
<dbReference type="InterPro" id="IPR036291">
    <property type="entry name" value="NAD(P)-bd_dom_sf"/>
</dbReference>
<name>A0ABT1AWK4_9FLAO</name>
<dbReference type="Proteomes" id="UP001206312">
    <property type="component" value="Unassembled WGS sequence"/>
</dbReference>
<evidence type="ECO:0000256" key="1">
    <source>
        <dbReference type="ARBA" id="ARBA00009353"/>
    </source>
</evidence>
<keyword evidence="5" id="KW-1185">Reference proteome</keyword>
<feature type="domain" description="NAD-dependent epimerase/dehydratase" evidence="2">
    <location>
        <begin position="3"/>
        <end position="219"/>
    </location>
</feature>
<dbReference type="NCBIfam" id="TIGR01777">
    <property type="entry name" value="yfcH"/>
    <property type="match status" value="1"/>
</dbReference>
<dbReference type="PANTHER" id="PTHR11092:SF0">
    <property type="entry name" value="EPIMERASE FAMILY PROTEIN SDR39U1"/>
    <property type="match status" value="1"/>
</dbReference>
<dbReference type="InterPro" id="IPR013549">
    <property type="entry name" value="DUF1731"/>
</dbReference>
<dbReference type="PANTHER" id="PTHR11092">
    <property type="entry name" value="SUGAR NUCLEOTIDE EPIMERASE RELATED"/>
    <property type="match status" value="1"/>
</dbReference>
<dbReference type="Pfam" id="PF01370">
    <property type="entry name" value="Epimerase"/>
    <property type="match status" value="1"/>
</dbReference>
<accession>A0ABT1AWK4</accession>
<feature type="domain" description="DUF1731" evidence="3">
    <location>
        <begin position="254"/>
        <end position="300"/>
    </location>
</feature>
<dbReference type="InterPro" id="IPR010099">
    <property type="entry name" value="SDR39U1"/>
</dbReference>
<reference evidence="4 5" key="1">
    <citation type="submission" date="2022-06" db="EMBL/GenBank/DDBJ databases">
        <authorList>
            <person name="Xuan X."/>
        </authorList>
    </citation>
    <scope>NUCLEOTIDE SEQUENCE [LARGE SCALE GENOMIC DNA]</scope>
    <source>
        <strain evidence="4 5">2V75</strain>
    </source>
</reference>
<evidence type="ECO:0000259" key="3">
    <source>
        <dbReference type="Pfam" id="PF08338"/>
    </source>
</evidence>
<dbReference type="InterPro" id="IPR001509">
    <property type="entry name" value="Epimerase_deHydtase"/>
</dbReference>
<evidence type="ECO:0000313" key="5">
    <source>
        <dbReference type="Proteomes" id="UP001206312"/>
    </source>
</evidence>
<comment type="caution">
    <text evidence="4">The sequence shown here is derived from an EMBL/GenBank/DDBJ whole genome shotgun (WGS) entry which is preliminary data.</text>
</comment>
<gene>
    <name evidence="4" type="ORF">NG653_04370</name>
</gene>
<dbReference type="Gene3D" id="3.40.50.720">
    <property type="entry name" value="NAD(P)-binding Rossmann-like Domain"/>
    <property type="match status" value="1"/>
</dbReference>
<proteinExistence type="inferred from homology"/>
<dbReference type="SUPFAM" id="SSF51735">
    <property type="entry name" value="NAD(P)-binding Rossmann-fold domains"/>
    <property type="match status" value="1"/>
</dbReference>
<comment type="similarity">
    <text evidence="1">Belongs to the NAD(P)-dependent epimerase/dehydratase family. SDR39U1 subfamily.</text>
</comment>
<sequence>MKVLITGATGLVGSALVSSLRADGISVHYLTTRKGKISQEADYRGFFWDPSQNQIDPECFLGVTHIVNLAGASIAKRWTPAYRAEIQNSRTDSLQTLYKGLSSLELHTVEYLVSASAIGIYPDSLSHYYTETCTETASGFLGETVEKWERAAREFDALGIRRGILRIGLVLSVKGGALPQIIRPIRWGLGAPLGSGQQWQSWIHLHDLVRLIRFSLEESLEGVFNAVAPNPVTNKKLTQEVAATLGKPLWMPGVPAWGLKLVLGEMASLLLASQRVSSEKIEMEGFTFRYANIHQALQALLT</sequence>
<evidence type="ECO:0000259" key="2">
    <source>
        <dbReference type="Pfam" id="PF01370"/>
    </source>
</evidence>
<dbReference type="Pfam" id="PF08338">
    <property type="entry name" value="DUF1731"/>
    <property type="match status" value="1"/>
</dbReference>
<evidence type="ECO:0000313" key="4">
    <source>
        <dbReference type="EMBL" id="MCO5724079.1"/>
    </source>
</evidence>
<dbReference type="RefSeq" id="WP_252740450.1">
    <property type="nucleotide sequence ID" value="NZ_JAMXIB010000002.1"/>
</dbReference>
<organism evidence="4 5">
    <name type="scientific">Robiginitalea marina</name>
    <dbReference type="NCBI Taxonomy" id="2954105"/>
    <lineage>
        <taxon>Bacteria</taxon>
        <taxon>Pseudomonadati</taxon>
        <taxon>Bacteroidota</taxon>
        <taxon>Flavobacteriia</taxon>
        <taxon>Flavobacteriales</taxon>
        <taxon>Flavobacteriaceae</taxon>
        <taxon>Robiginitalea</taxon>
    </lineage>
</organism>